<evidence type="ECO:0000313" key="1">
    <source>
        <dbReference type="EMBL" id="ETO15684.1"/>
    </source>
</evidence>
<dbReference type="AlphaFoldDB" id="X6MP92"/>
<dbReference type="EMBL" id="ASPP01018877">
    <property type="protein sequence ID" value="ETO15684.1"/>
    <property type="molecule type" value="Genomic_DNA"/>
</dbReference>
<name>X6MP92_RETFI</name>
<keyword evidence="2" id="KW-1185">Reference proteome</keyword>
<gene>
    <name evidence="1" type="ORF">RFI_21678</name>
</gene>
<accession>X6MP92</accession>
<sequence>MDAQLNHSDQQEKSNSYVQIFVVMQNTAYDKVKIISQMHSLELRRQIEDVKLFQRFELYQQKFQNHKSFNQLCKRDHDFQQVEYFFYVFINILLAKLHCIDMIHKLKQLNIQGQSISELIKLEIHTKGITTSIESKIKAIKISKYQVGKYQRIMSQIDAEKNEKTDQVAKRTRESAQKAHTELFQRHDKITSFLNAHGLDQYFTLW</sequence>
<protein>
    <submittedName>
        <fullName evidence="1">Uncharacterized protein</fullName>
    </submittedName>
</protein>
<reference evidence="1 2" key="1">
    <citation type="journal article" date="2013" name="Curr. Biol.">
        <title>The Genome of the Foraminiferan Reticulomyxa filosa.</title>
        <authorList>
            <person name="Glockner G."/>
            <person name="Hulsmann N."/>
            <person name="Schleicher M."/>
            <person name="Noegel A.A."/>
            <person name="Eichinger L."/>
            <person name="Gallinger C."/>
            <person name="Pawlowski J."/>
            <person name="Sierra R."/>
            <person name="Euteneuer U."/>
            <person name="Pillet L."/>
            <person name="Moustafa A."/>
            <person name="Platzer M."/>
            <person name="Groth M."/>
            <person name="Szafranski K."/>
            <person name="Schliwa M."/>
        </authorList>
    </citation>
    <scope>NUCLEOTIDE SEQUENCE [LARGE SCALE GENOMIC DNA]</scope>
</reference>
<evidence type="ECO:0000313" key="2">
    <source>
        <dbReference type="Proteomes" id="UP000023152"/>
    </source>
</evidence>
<proteinExistence type="predicted"/>
<comment type="caution">
    <text evidence="1">The sequence shown here is derived from an EMBL/GenBank/DDBJ whole genome shotgun (WGS) entry which is preliminary data.</text>
</comment>
<organism evidence="1 2">
    <name type="scientific">Reticulomyxa filosa</name>
    <dbReference type="NCBI Taxonomy" id="46433"/>
    <lineage>
        <taxon>Eukaryota</taxon>
        <taxon>Sar</taxon>
        <taxon>Rhizaria</taxon>
        <taxon>Retaria</taxon>
        <taxon>Foraminifera</taxon>
        <taxon>Monothalamids</taxon>
        <taxon>Reticulomyxidae</taxon>
        <taxon>Reticulomyxa</taxon>
    </lineage>
</organism>
<dbReference type="OrthoDB" id="8068988at2759"/>
<dbReference type="Proteomes" id="UP000023152">
    <property type="component" value="Unassembled WGS sequence"/>
</dbReference>